<dbReference type="PROSITE" id="PS50198">
    <property type="entry name" value="PPIC_PPIASE_2"/>
    <property type="match status" value="1"/>
</dbReference>
<dbReference type="SUPFAM" id="SSF54534">
    <property type="entry name" value="FKBP-like"/>
    <property type="match status" value="1"/>
</dbReference>
<dbReference type="Gene3D" id="3.10.50.40">
    <property type="match status" value="1"/>
</dbReference>
<proteinExistence type="predicted"/>
<dbReference type="RefSeq" id="WP_073341043.1">
    <property type="nucleotide sequence ID" value="NZ_FQXM01000077.1"/>
</dbReference>
<organism evidence="3 4">
    <name type="scientific">Clostridium grantii DSM 8605</name>
    <dbReference type="NCBI Taxonomy" id="1121316"/>
    <lineage>
        <taxon>Bacteria</taxon>
        <taxon>Bacillati</taxon>
        <taxon>Bacillota</taxon>
        <taxon>Clostridia</taxon>
        <taxon>Eubacteriales</taxon>
        <taxon>Clostridiaceae</taxon>
        <taxon>Clostridium</taxon>
    </lineage>
</organism>
<dbReference type="InterPro" id="IPR027304">
    <property type="entry name" value="Trigger_fact/SurA_dom_sf"/>
</dbReference>
<reference evidence="3 4" key="1">
    <citation type="submission" date="2016-11" db="EMBL/GenBank/DDBJ databases">
        <authorList>
            <person name="Jaros S."/>
            <person name="Januszkiewicz K."/>
            <person name="Wedrychowicz H."/>
        </authorList>
    </citation>
    <scope>NUCLEOTIDE SEQUENCE [LARGE SCALE GENOMIC DNA]</scope>
    <source>
        <strain evidence="3 4">DSM 8605</strain>
    </source>
</reference>
<dbReference type="Gene3D" id="1.10.8.1040">
    <property type="match status" value="1"/>
</dbReference>
<sequence>MENKVLAVVNGVEITNEELEAALSRIPQDRKAYFANEQGRSQMLEQLIAFELFYNDGKDSGLIDGEVYKERLEIFKKELLAQMSMENTMNEIEISDDEVLKFFEENKENFVQPEKVSAKHILVEEEAKAEEILAEIKAGLAFEEAAAKYSSCPSKAEGGNLGSFGRGQMVGEFEEAAFASEIGVVTEPVKTQFGYHLILVEEKSEKEYRSFEEVKNEIKMNLMQNKQGEVYFNKVNELKGKYTVEMK</sequence>
<dbReference type="Proteomes" id="UP000184447">
    <property type="component" value="Unassembled WGS sequence"/>
</dbReference>
<dbReference type="Pfam" id="PF00639">
    <property type="entry name" value="Rotamase"/>
    <property type="match status" value="1"/>
</dbReference>
<dbReference type="GO" id="GO:0003755">
    <property type="term" value="F:peptidyl-prolyl cis-trans isomerase activity"/>
    <property type="evidence" value="ECO:0007669"/>
    <property type="project" value="UniProtKB-KW"/>
</dbReference>
<dbReference type="PANTHER" id="PTHR47245">
    <property type="entry name" value="PEPTIDYLPROLYL ISOMERASE"/>
    <property type="match status" value="1"/>
</dbReference>
<keyword evidence="4" id="KW-1185">Reference proteome</keyword>
<dbReference type="PANTHER" id="PTHR47245:SF2">
    <property type="entry name" value="PEPTIDYL-PROLYL CIS-TRANS ISOMERASE HP_0175-RELATED"/>
    <property type="match status" value="1"/>
</dbReference>
<feature type="domain" description="PpiC" evidence="2">
    <location>
        <begin position="113"/>
        <end position="202"/>
    </location>
</feature>
<dbReference type="STRING" id="1121316.SAMN02745207_04302"/>
<gene>
    <name evidence="3" type="ORF">SAMN02745207_04302</name>
</gene>
<dbReference type="AlphaFoldDB" id="A0A1M5Y9S4"/>
<keyword evidence="1 3" id="KW-0413">Isomerase</keyword>
<dbReference type="InterPro" id="IPR023058">
    <property type="entry name" value="PPIase_PpiC_CS"/>
</dbReference>
<evidence type="ECO:0000256" key="1">
    <source>
        <dbReference type="PROSITE-ProRule" id="PRU00278"/>
    </source>
</evidence>
<dbReference type="OrthoDB" id="14196at2"/>
<dbReference type="InterPro" id="IPR050245">
    <property type="entry name" value="PrsA_foldase"/>
</dbReference>
<evidence type="ECO:0000313" key="3">
    <source>
        <dbReference type="EMBL" id="SHI08830.1"/>
    </source>
</evidence>
<evidence type="ECO:0000259" key="2">
    <source>
        <dbReference type="PROSITE" id="PS50198"/>
    </source>
</evidence>
<protein>
    <submittedName>
        <fullName evidence="3">Peptidyl-prolyl cis-trans isomerase C</fullName>
    </submittedName>
</protein>
<dbReference type="EMBL" id="FQXM01000077">
    <property type="protein sequence ID" value="SHI08830.1"/>
    <property type="molecule type" value="Genomic_DNA"/>
</dbReference>
<accession>A0A1M5Y9S4</accession>
<dbReference type="InterPro" id="IPR046357">
    <property type="entry name" value="PPIase_dom_sf"/>
</dbReference>
<dbReference type="SUPFAM" id="SSF109998">
    <property type="entry name" value="Triger factor/SurA peptide-binding domain-like"/>
    <property type="match status" value="1"/>
</dbReference>
<name>A0A1M5Y9S4_9CLOT</name>
<evidence type="ECO:0000313" key="4">
    <source>
        <dbReference type="Proteomes" id="UP000184447"/>
    </source>
</evidence>
<dbReference type="InterPro" id="IPR000297">
    <property type="entry name" value="PPIase_PpiC"/>
</dbReference>
<dbReference type="PROSITE" id="PS01096">
    <property type="entry name" value="PPIC_PPIASE_1"/>
    <property type="match status" value="1"/>
</dbReference>
<keyword evidence="1" id="KW-0697">Rotamase</keyword>